<comment type="similarity">
    <text evidence="1">Belongs to the thioredoxin family. DsbA subfamily.</text>
</comment>
<evidence type="ECO:0000256" key="2">
    <source>
        <dbReference type="ARBA" id="ARBA00022729"/>
    </source>
</evidence>
<keyword evidence="7" id="KW-0472">Membrane</keyword>
<evidence type="ECO:0000259" key="8">
    <source>
        <dbReference type="PROSITE" id="PS51352"/>
    </source>
</evidence>
<protein>
    <submittedName>
        <fullName evidence="9">DSBA oxidoreductase</fullName>
    </submittedName>
</protein>
<dbReference type="STRING" id="1146883.BLASA_1660"/>
<feature type="compositionally biased region" description="Polar residues" evidence="6">
    <location>
        <begin position="1"/>
        <end position="11"/>
    </location>
</feature>
<evidence type="ECO:0000256" key="3">
    <source>
        <dbReference type="ARBA" id="ARBA00023002"/>
    </source>
</evidence>
<organism evidence="9 10">
    <name type="scientific">Blastococcus saxobsidens (strain DD2)</name>
    <dbReference type="NCBI Taxonomy" id="1146883"/>
    <lineage>
        <taxon>Bacteria</taxon>
        <taxon>Bacillati</taxon>
        <taxon>Actinomycetota</taxon>
        <taxon>Actinomycetes</taxon>
        <taxon>Geodermatophilales</taxon>
        <taxon>Geodermatophilaceae</taxon>
        <taxon>Blastococcus</taxon>
    </lineage>
</organism>
<keyword evidence="3" id="KW-0560">Oxidoreductase</keyword>
<evidence type="ECO:0000256" key="5">
    <source>
        <dbReference type="ARBA" id="ARBA00023284"/>
    </source>
</evidence>
<dbReference type="SUPFAM" id="SSF52833">
    <property type="entry name" value="Thioredoxin-like"/>
    <property type="match status" value="1"/>
</dbReference>
<dbReference type="Pfam" id="PF13462">
    <property type="entry name" value="Thioredoxin_4"/>
    <property type="match status" value="1"/>
</dbReference>
<dbReference type="PROSITE" id="PS51352">
    <property type="entry name" value="THIOREDOXIN_2"/>
    <property type="match status" value="1"/>
</dbReference>
<evidence type="ECO:0000256" key="1">
    <source>
        <dbReference type="ARBA" id="ARBA00005791"/>
    </source>
</evidence>
<dbReference type="eggNOG" id="COG1651">
    <property type="taxonomic scope" value="Bacteria"/>
</dbReference>
<keyword evidence="5" id="KW-0676">Redox-active center</keyword>
<evidence type="ECO:0000256" key="4">
    <source>
        <dbReference type="ARBA" id="ARBA00023157"/>
    </source>
</evidence>
<accession>H6RME8</accession>
<keyword evidence="10" id="KW-1185">Reference proteome</keyword>
<dbReference type="InterPro" id="IPR012336">
    <property type="entry name" value="Thioredoxin-like_fold"/>
</dbReference>
<dbReference type="PANTHER" id="PTHR13887">
    <property type="entry name" value="GLUTATHIONE S-TRANSFERASE KAPPA"/>
    <property type="match status" value="1"/>
</dbReference>
<sequence length="248" mass="25356">MVSWRTPNTYLTAGAGGGPPPQLLRDPGQPLGGAIAAVVVLVAIIVVGVVQSQRTATSADAAVPGNTVADGTAVRIGNSDAPVTVTVYEDFLCPACKSFEDVLGPTLADLVAEGATAVEYRPIAILDRMSPDAYPTRALNAAGVVADAAGPEAFLDFHDLLFANQPTEGGPGLSDEDLIALAERAGATGEAVESGISGLVYEDWTERVTEEASRDGVNGTPTVFVDGQVLDVRTPQGLEDAVRAAAAD</sequence>
<evidence type="ECO:0000313" key="10">
    <source>
        <dbReference type="Proteomes" id="UP000007517"/>
    </source>
</evidence>
<keyword evidence="7" id="KW-0812">Transmembrane</keyword>
<dbReference type="KEGG" id="bsd:BLASA_1660"/>
<keyword evidence="2" id="KW-0732">Signal</keyword>
<keyword evidence="7" id="KW-1133">Transmembrane helix</keyword>
<dbReference type="EMBL" id="FO117623">
    <property type="protein sequence ID" value="CCG02584.1"/>
    <property type="molecule type" value="Genomic_DNA"/>
</dbReference>
<dbReference type="CDD" id="cd02972">
    <property type="entry name" value="DsbA_family"/>
    <property type="match status" value="1"/>
</dbReference>
<dbReference type="GO" id="GO:0016491">
    <property type="term" value="F:oxidoreductase activity"/>
    <property type="evidence" value="ECO:0007669"/>
    <property type="project" value="UniProtKB-KW"/>
</dbReference>
<feature type="domain" description="Thioredoxin" evidence="8">
    <location>
        <begin position="45"/>
        <end position="247"/>
    </location>
</feature>
<gene>
    <name evidence="9" type="ordered locus">BLASA_1660</name>
</gene>
<feature type="transmembrane region" description="Helical" evidence="7">
    <location>
        <begin position="31"/>
        <end position="50"/>
    </location>
</feature>
<evidence type="ECO:0000256" key="6">
    <source>
        <dbReference type="SAM" id="MobiDB-lite"/>
    </source>
</evidence>
<dbReference type="AlphaFoldDB" id="H6RME8"/>
<reference evidence="10" key="2">
    <citation type="submission" date="2012-02" db="EMBL/GenBank/DDBJ databases">
        <title>Complete genome sequence of Blastococcus saxobsidens strain DD2.</title>
        <authorList>
            <person name="Genoscope."/>
        </authorList>
    </citation>
    <scope>NUCLEOTIDE SEQUENCE [LARGE SCALE GENOMIC DNA]</scope>
    <source>
        <strain evidence="10">DD2</strain>
    </source>
</reference>
<evidence type="ECO:0000256" key="7">
    <source>
        <dbReference type="SAM" id="Phobius"/>
    </source>
</evidence>
<feature type="region of interest" description="Disordered" evidence="6">
    <location>
        <begin position="1"/>
        <end position="21"/>
    </location>
</feature>
<keyword evidence="4" id="KW-1015">Disulfide bond</keyword>
<dbReference type="PANTHER" id="PTHR13887:SF14">
    <property type="entry name" value="DISULFIDE BOND FORMATION PROTEIN D"/>
    <property type="match status" value="1"/>
</dbReference>
<dbReference type="Proteomes" id="UP000007517">
    <property type="component" value="Chromosome"/>
</dbReference>
<dbReference type="HOGENOM" id="CLU_000288_47_3_11"/>
<proteinExistence type="inferred from homology"/>
<dbReference type="OrthoDB" id="117402at2"/>
<evidence type="ECO:0000313" key="9">
    <source>
        <dbReference type="EMBL" id="CCG02584.1"/>
    </source>
</evidence>
<dbReference type="InterPro" id="IPR013766">
    <property type="entry name" value="Thioredoxin_domain"/>
</dbReference>
<reference evidence="9 10" key="1">
    <citation type="journal article" date="2012" name="J. Bacteriol.">
        <title>Genome Sequence of Blastococcus saxobsidens DD2, a Stone-Inhabiting Bacterium.</title>
        <authorList>
            <person name="Chouaia B."/>
            <person name="Crotti E."/>
            <person name="Brusetti L."/>
            <person name="Daffonchio D."/>
            <person name="Essoussi I."/>
            <person name="Nouioui I."/>
            <person name="Sbissi I."/>
            <person name="Ghodhbane-Gtari F."/>
            <person name="Gtari M."/>
            <person name="Vacherie B."/>
            <person name="Barbe V."/>
            <person name="Medigue C."/>
            <person name="Gury J."/>
            <person name="Pujic P."/>
            <person name="Normand P."/>
        </authorList>
    </citation>
    <scope>NUCLEOTIDE SEQUENCE [LARGE SCALE GENOMIC DNA]</scope>
    <source>
        <strain evidence="9 10">DD2</strain>
    </source>
</reference>
<dbReference type="Gene3D" id="3.40.30.10">
    <property type="entry name" value="Glutaredoxin"/>
    <property type="match status" value="1"/>
</dbReference>
<name>H6RME8_BLASD</name>
<dbReference type="InterPro" id="IPR036249">
    <property type="entry name" value="Thioredoxin-like_sf"/>
</dbReference>